<dbReference type="Proteomes" id="UP001529510">
    <property type="component" value="Unassembled WGS sequence"/>
</dbReference>
<organism evidence="1 2">
    <name type="scientific">Cirrhinus mrigala</name>
    <name type="common">Mrigala</name>
    <dbReference type="NCBI Taxonomy" id="683832"/>
    <lineage>
        <taxon>Eukaryota</taxon>
        <taxon>Metazoa</taxon>
        <taxon>Chordata</taxon>
        <taxon>Craniata</taxon>
        <taxon>Vertebrata</taxon>
        <taxon>Euteleostomi</taxon>
        <taxon>Actinopterygii</taxon>
        <taxon>Neopterygii</taxon>
        <taxon>Teleostei</taxon>
        <taxon>Ostariophysi</taxon>
        <taxon>Cypriniformes</taxon>
        <taxon>Cyprinidae</taxon>
        <taxon>Labeoninae</taxon>
        <taxon>Labeonini</taxon>
        <taxon>Cirrhinus</taxon>
    </lineage>
</organism>
<reference evidence="1 2" key="1">
    <citation type="submission" date="2024-05" db="EMBL/GenBank/DDBJ databases">
        <title>Genome sequencing and assembly of Indian major carp, Cirrhinus mrigala (Hamilton, 1822).</title>
        <authorList>
            <person name="Mohindra V."/>
            <person name="Chowdhury L.M."/>
            <person name="Lal K."/>
            <person name="Jena J.K."/>
        </authorList>
    </citation>
    <scope>NUCLEOTIDE SEQUENCE [LARGE SCALE GENOMIC DNA]</scope>
    <source>
        <strain evidence="1">CM1030</strain>
        <tissue evidence="1">Blood</tissue>
    </source>
</reference>
<proteinExistence type="predicted"/>
<dbReference type="EMBL" id="JAMKFB020000189">
    <property type="protein sequence ID" value="KAL0152608.1"/>
    <property type="molecule type" value="Genomic_DNA"/>
</dbReference>
<accession>A0ABD0MTS9</accession>
<dbReference type="AlphaFoldDB" id="A0ABD0MTS9"/>
<evidence type="ECO:0000313" key="2">
    <source>
        <dbReference type="Proteomes" id="UP001529510"/>
    </source>
</evidence>
<feature type="non-terminal residue" evidence="1">
    <location>
        <position position="1"/>
    </location>
</feature>
<keyword evidence="2" id="KW-1185">Reference proteome</keyword>
<evidence type="ECO:0000313" key="1">
    <source>
        <dbReference type="EMBL" id="KAL0152608.1"/>
    </source>
</evidence>
<sequence length="76" mass="8774">PWADLWQPWWVTERHLWVNLVDIGRKEKGFLLDAPVSSSELFGTSVEMVVEKFKEANARSAAFKGAFTSVVRFMWS</sequence>
<comment type="caution">
    <text evidence="1">The sequence shown here is derived from an EMBL/GenBank/DDBJ whole genome shotgun (WGS) entry which is preliminary data.</text>
</comment>
<protein>
    <submittedName>
        <fullName evidence="1">Uncharacterized protein</fullName>
    </submittedName>
</protein>
<gene>
    <name evidence="1" type="ORF">M9458_052331</name>
</gene>
<name>A0ABD0MTS9_CIRMR</name>